<keyword evidence="3" id="KW-1185">Reference proteome</keyword>
<evidence type="ECO:0000313" key="2">
    <source>
        <dbReference type="EMBL" id="RWR98186.1"/>
    </source>
</evidence>
<feature type="region of interest" description="Disordered" evidence="1">
    <location>
        <begin position="1"/>
        <end position="25"/>
    </location>
</feature>
<evidence type="ECO:0000313" key="3">
    <source>
        <dbReference type="Proteomes" id="UP000283530"/>
    </source>
</evidence>
<name>A0A3S3RB81_9MAGN</name>
<feature type="region of interest" description="Disordered" evidence="1">
    <location>
        <begin position="305"/>
        <end position="324"/>
    </location>
</feature>
<dbReference type="EMBL" id="QPKB01000772">
    <property type="protein sequence ID" value="RWR98186.1"/>
    <property type="molecule type" value="Genomic_DNA"/>
</dbReference>
<protein>
    <submittedName>
        <fullName evidence="2">Uncharacterized protein</fullName>
    </submittedName>
</protein>
<organism evidence="2 3">
    <name type="scientific">Cinnamomum micranthum f. kanehirae</name>
    <dbReference type="NCBI Taxonomy" id="337451"/>
    <lineage>
        <taxon>Eukaryota</taxon>
        <taxon>Viridiplantae</taxon>
        <taxon>Streptophyta</taxon>
        <taxon>Embryophyta</taxon>
        <taxon>Tracheophyta</taxon>
        <taxon>Spermatophyta</taxon>
        <taxon>Magnoliopsida</taxon>
        <taxon>Magnoliidae</taxon>
        <taxon>Laurales</taxon>
        <taxon>Lauraceae</taxon>
        <taxon>Cinnamomum</taxon>
    </lineage>
</organism>
<dbReference type="Proteomes" id="UP000283530">
    <property type="component" value="Unassembled WGS sequence"/>
</dbReference>
<dbReference type="AlphaFoldDB" id="A0A3S3RB81"/>
<proteinExistence type="predicted"/>
<feature type="compositionally biased region" description="Polar residues" evidence="1">
    <location>
        <begin position="308"/>
        <end position="324"/>
    </location>
</feature>
<reference evidence="2 3" key="1">
    <citation type="journal article" date="2019" name="Nat. Plants">
        <title>Stout camphor tree genome fills gaps in understanding of flowering plant genome evolution.</title>
        <authorList>
            <person name="Chaw S.M."/>
            <person name="Liu Y.C."/>
            <person name="Wu Y.W."/>
            <person name="Wang H.Y."/>
            <person name="Lin C.I."/>
            <person name="Wu C.S."/>
            <person name="Ke H.M."/>
            <person name="Chang L.Y."/>
            <person name="Hsu C.Y."/>
            <person name="Yang H.T."/>
            <person name="Sudianto E."/>
            <person name="Hsu M.H."/>
            <person name="Wu K.P."/>
            <person name="Wang L.N."/>
            <person name="Leebens-Mack J.H."/>
            <person name="Tsai I.J."/>
        </authorList>
    </citation>
    <scope>NUCLEOTIDE SEQUENCE [LARGE SCALE GENOMIC DNA]</scope>
    <source>
        <strain evidence="3">cv. Chaw 1501</strain>
        <tissue evidence="2">Young leaves</tissue>
    </source>
</reference>
<gene>
    <name evidence="2" type="ORF">CKAN_02769400</name>
</gene>
<sequence length="324" mass="35152">MPAYLRVHGRLNRQRPLPHSQPPNQSWAIATLARRSSFRSSSTMSSLDVQSVRTDMTLHVIIMGTSSSLEARQGSRSICPSFSRSAVEAEVDVSDRSNKVPVGSGRGSFASAWKQATLLSMVDQSLIIYRRITPCRSAMQSSNGTSLPCGPDRNQIRQGDYMMPVHPCHLSRLLSSRLYICQNQVIDPIQAFMVVDILDWNGKNYSSNELGIPLSSPLKPIAPFVPSIRKSTRDSPKEKKQQLFFPFSPQAKQALVVGCFPGGESRGYGSPMNGSRSGLDADSNAESIASVTTYATFSPATGAYLTGTGRNATDSLSQSKSPTG</sequence>
<evidence type="ECO:0000256" key="1">
    <source>
        <dbReference type="SAM" id="MobiDB-lite"/>
    </source>
</evidence>
<accession>A0A3S3RB81</accession>
<comment type="caution">
    <text evidence="2">The sequence shown here is derived from an EMBL/GenBank/DDBJ whole genome shotgun (WGS) entry which is preliminary data.</text>
</comment>